<proteinExistence type="predicted"/>
<keyword evidence="2" id="KW-1185">Reference proteome</keyword>
<reference evidence="1 2" key="1">
    <citation type="journal article" date="2016" name="Int. J. Syst. Evol. Microbiol.">
        <title>Oceanobacillus halophilus sp. nov., a novel moderately halophilic bacterium from a hypersaline lake.</title>
        <authorList>
            <person name="Amoozegar M.A."/>
            <person name="Bagheri M."/>
            <person name="Makhdoumi A."/>
            <person name="Nikou M.M."/>
            <person name="Fazeli S.A.S."/>
            <person name="Schumann P."/>
            <person name="Sproer C."/>
            <person name="Sanchez-Porro C."/>
            <person name="Ventosa A."/>
        </authorList>
    </citation>
    <scope>NUCLEOTIDE SEQUENCE [LARGE SCALE GENOMIC DNA]</scope>
    <source>
        <strain evidence="1 2">DSM 23996</strain>
    </source>
</reference>
<name>A0A495A281_9BACI</name>
<dbReference type="Pfam" id="PF14005">
    <property type="entry name" value="YpjP"/>
    <property type="match status" value="1"/>
</dbReference>
<sequence>MKLWMRKIAVVLITIVTLGIYTPTGLLEINADETKDSLSKSNLNEDRPNTGTNVQQEVKFDIPLYDVSSKEYFITDLMEKAKEQTLLKFGPRMIDRVEDEFTTEILPTMENVLQSVVDDAGDNYTNYGITEIPSKGYGERIFHVYDYQNEQDIARFHVRRDNRPLEGHYFNFHYHLSSDGFKEHHEIGEIFWDKNTPPKWMT</sequence>
<evidence type="ECO:0008006" key="3">
    <source>
        <dbReference type="Google" id="ProtNLM"/>
    </source>
</evidence>
<comment type="caution">
    <text evidence="1">The sequence shown here is derived from an EMBL/GenBank/DDBJ whole genome shotgun (WGS) entry which is preliminary data.</text>
</comment>
<dbReference type="OrthoDB" id="2435352at2"/>
<evidence type="ECO:0000313" key="1">
    <source>
        <dbReference type="EMBL" id="RKQ33570.1"/>
    </source>
</evidence>
<organism evidence="1 2">
    <name type="scientific">Oceanobacillus halophilus</name>
    <dbReference type="NCBI Taxonomy" id="930130"/>
    <lineage>
        <taxon>Bacteria</taxon>
        <taxon>Bacillati</taxon>
        <taxon>Bacillota</taxon>
        <taxon>Bacilli</taxon>
        <taxon>Bacillales</taxon>
        <taxon>Bacillaceae</taxon>
        <taxon>Oceanobacillus</taxon>
    </lineage>
</organism>
<gene>
    <name evidence="1" type="ORF">D8M06_10205</name>
</gene>
<dbReference type="InterPro" id="IPR025616">
    <property type="entry name" value="YpjP"/>
</dbReference>
<evidence type="ECO:0000313" key="2">
    <source>
        <dbReference type="Proteomes" id="UP000269301"/>
    </source>
</evidence>
<dbReference type="EMBL" id="RBZP01000006">
    <property type="protein sequence ID" value="RKQ33570.1"/>
    <property type="molecule type" value="Genomic_DNA"/>
</dbReference>
<protein>
    <recommendedName>
        <fullName evidence="3">Cell division protein FtsK</fullName>
    </recommendedName>
</protein>
<accession>A0A495A281</accession>
<dbReference type="Proteomes" id="UP000269301">
    <property type="component" value="Unassembled WGS sequence"/>
</dbReference>
<dbReference type="RefSeq" id="WP_121204300.1">
    <property type="nucleotide sequence ID" value="NZ_RBZP01000006.1"/>
</dbReference>
<dbReference type="AlphaFoldDB" id="A0A495A281"/>